<evidence type="ECO:0000256" key="7">
    <source>
        <dbReference type="SAM" id="Phobius"/>
    </source>
</evidence>
<keyword evidence="3" id="KW-1003">Cell membrane</keyword>
<feature type="transmembrane region" description="Helical" evidence="7">
    <location>
        <begin position="320"/>
        <end position="342"/>
    </location>
</feature>
<evidence type="ECO:0000256" key="4">
    <source>
        <dbReference type="ARBA" id="ARBA00022692"/>
    </source>
</evidence>
<evidence type="ECO:0000256" key="1">
    <source>
        <dbReference type="ARBA" id="ARBA00004429"/>
    </source>
</evidence>
<keyword evidence="5 7" id="KW-1133">Transmembrane helix</keyword>
<keyword evidence="2" id="KW-0813">Transport</keyword>
<feature type="transmembrane region" description="Helical" evidence="7">
    <location>
        <begin position="156"/>
        <end position="177"/>
    </location>
</feature>
<dbReference type="InterPro" id="IPR036259">
    <property type="entry name" value="MFS_trans_sf"/>
</dbReference>
<feature type="transmembrane region" description="Helical" evidence="7">
    <location>
        <begin position="49"/>
        <end position="69"/>
    </location>
</feature>
<sequence>MRGLLADTRPLRNDHFRRLWVANIVTVVGAQLTVVAVPAQIYADTGSSAYVGLTGLFGLVPLVVFGLYGGALADVFDRRSILRVTTVGLIATSALFAVQAFAGSTNVWLLLCLFALQQAFFAVNQPTRSAVLPKLLAPDLLPAANSLNMTVFQAGAIAGPLVAGVLIPFTGFAWLYAVDTLTLFATLGAVLRLPALAVEGAATQVPGVRAVIDGFTYLRSQPVLLMSFVVDLIAMVFGMPRALFPEIAAVDFDGPGEGGLVFALLFAAIPAGAVLGGVFSGWVSRISRQGLAVVLCILVWGAAMAGFGLAVVLAEQWRTPMLLLALLMLVVGGAADMVSAAFRTSMLQSAATDAMRGRLQGVFIVVVAGGPRVADVLHGATAASVGAGAAAAGGGVLVVVGTVVAALVVPSFVRYRITRTPPTAAVREG</sequence>
<dbReference type="PANTHER" id="PTHR23513">
    <property type="entry name" value="INTEGRAL MEMBRANE EFFLUX PROTEIN-RELATED"/>
    <property type="match status" value="1"/>
</dbReference>
<keyword evidence="9" id="KW-1185">Reference proteome</keyword>
<dbReference type="CDD" id="cd06173">
    <property type="entry name" value="MFS_MefA_like"/>
    <property type="match status" value="1"/>
</dbReference>
<dbReference type="EMBL" id="CP015079">
    <property type="protein sequence ID" value="ANH37657.1"/>
    <property type="molecule type" value="Genomic_DNA"/>
</dbReference>
<organism evidence="8 9">
    <name type="scientific">Nocardioides dokdonensis FR1436</name>
    <dbReference type="NCBI Taxonomy" id="1300347"/>
    <lineage>
        <taxon>Bacteria</taxon>
        <taxon>Bacillati</taxon>
        <taxon>Actinomycetota</taxon>
        <taxon>Actinomycetes</taxon>
        <taxon>Propionibacteriales</taxon>
        <taxon>Nocardioidaceae</taxon>
        <taxon>Nocardioides</taxon>
    </lineage>
</organism>
<accession>A0A1A9GH91</accession>
<comment type="subcellular location">
    <subcellularLocation>
        <location evidence="1">Cell inner membrane</location>
        <topology evidence="1">Multi-pass membrane protein</topology>
    </subcellularLocation>
</comment>
<dbReference type="InterPro" id="IPR010290">
    <property type="entry name" value="TM_effector"/>
</dbReference>
<evidence type="ECO:0000313" key="9">
    <source>
        <dbReference type="Proteomes" id="UP000077868"/>
    </source>
</evidence>
<feature type="transmembrane region" description="Helical" evidence="7">
    <location>
        <begin position="362"/>
        <end position="381"/>
    </location>
</feature>
<feature type="transmembrane region" description="Helical" evidence="7">
    <location>
        <begin position="20"/>
        <end position="43"/>
    </location>
</feature>
<dbReference type="OrthoDB" id="5494559at2"/>
<dbReference type="SUPFAM" id="SSF103473">
    <property type="entry name" value="MFS general substrate transporter"/>
    <property type="match status" value="1"/>
</dbReference>
<feature type="transmembrane region" description="Helical" evidence="7">
    <location>
        <begin position="387"/>
        <end position="409"/>
    </location>
</feature>
<dbReference type="Pfam" id="PF05977">
    <property type="entry name" value="MFS_3"/>
    <property type="match status" value="1"/>
</dbReference>
<keyword evidence="4 7" id="KW-0812">Transmembrane</keyword>
<dbReference type="Proteomes" id="UP000077868">
    <property type="component" value="Chromosome"/>
</dbReference>
<evidence type="ECO:0000256" key="6">
    <source>
        <dbReference type="ARBA" id="ARBA00023136"/>
    </source>
</evidence>
<evidence type="ECO:0000256" key="2">
    <source>
        <dbReference type="ARBA" id="ARBA00022448"/>
    </source>
</evidence>
<protein>
    <submittedName>
        <fullName evidence="8">Enterobactin exporter EntS</fullName>
    </submittedName>
</protein>
<feature type="transmembrane region" description="Helical" evidence="7">
    <location>
        <begin position="291"/>
        <end position="314"/>
    </location>
</feature>
<proteinExistence type="predicted"/>
<evidence type="ECO:0000256" key="5">
    <source>
        <dbReference type="ARBA" id="ARBA00022989"/>
    </source>
</evidence>
<feature type="transmembrane region" description="Helical" evidence="7">
    <location>
        <begin position="223"/>
        <end position="240"/>
    </location>
</feature>
<name>A0A1A9GH91_9ACTN</name>
<dbReference type="STRING" id="1300347.I601_1215"/>
<dbReference type="GO" id="GO:0005886">
    <property type="term" value="C:plasma membrane"/>
    <property type="evidence" value="ECO:0007669"/>
    <property type="project" value="UniProtKB-SubCell"/>
</dbReference>
<dbReference type="AlphaFoldDB" id="A0A1A9GH91"/>
<dbReference type="Gene3D" id="1.20.1250.20">
    <property type="entry name" value="MFS general substrate transporter like domains"/>
    <property type="match status" value="1"/>
</dbReference>
<feature type="transmembrane region" description="Helical" evidence="7">
    <location>
        <begin position="81"/>
        <end position="101"/>
    </location>
</feature>
<evidence type="ECO:0000313" key="8">
    <source>
        <dbReference type="EMBL" id="ANH37657.1"/>
    </source>
</evidence>
<dbReference type="PANTHER" id="PTHR23513:SF9">
    <property type="entry name" value="ENTEROBACTIN EXPORTER ENTS"/>
    <property type="match status" value="1"/>
</dbReference>
<dbReference type="KEGG" id="ndk:I601_1215"/>
<reference evidence="8 9" key="1">
    <citation type="submission" date="2016-03" db="EMBL/GenBank/DDBJ databases">
        <title>Complete genome sequence of a soil Actinobacterium, Nocardioides dokdonensis FR1436.</title>
        <authorList>
            <person name="Kwon S.-K."/>
            <person name="Kim K."/>
            <person name="Kim J.F."/>
        </authorList>
    </citation>
    <scope>NUCLEOTIDE SEQUENCE [LARGE SCALE GENOMIC DNA]</scope>
    <source>
        <strain evidence="8 9">FR1436</strain>
    </source>
</reference>
<evidence type="ECO:0000256" key="3">
    <source>
        <dbReference type="ARBA" id="ARBA00022475"/>
    </source>
</evidence>
<dbReference type="PATRIC" id="fig|1300347.3.peg.1217"/>
<keyword evidence="6 7" id="KW-0472">Membrane</keyword>
<feature type="transmembrane region" description="Helical" evidence="7">
    <location>
        <begin position="260"/>
        <end position="279"/>
    </location>
</feature>
<gene>
    <name evidence="8" type="primary">entS_2</name>
    <name evidence="8" type="ORF">I601_1215</name>
</gene>